<dbReference type="InterPro" id="IPR019800">
    <property type="entry name" value="Glyco_hydro_3_AS"/>
</dbReference>
<dbReference type="GO" id="GO:0009254">
    <property type="term" value="P:peptidoglycan turnover"/>
    <property type="evidence" value="ECO:0007669"/>
    <property type="project" value="TreeGrafter"/>
</dbReference>
<dbReference type="GO" id="GO:0004563">
    <property type="term" value="F:beta-N-acetylhexosaminidase activity"/>
    <property type="evidence" value="ECO:0007669"/>
    <property type="project" value="UniProtKB-EC"/>
</dbReference>
<proteinExistence type="inferred from homology"/>
<dbReference type="InterPro" id="IPR036962">
    <property type="entry name" value="Glyco_hydro_3_N_sf"/>
</dbReference>
<reference evidence="9 10" key="1">
    <citation type="submission" date="2016-10" db="EMBL/GenBank/DDBJ databases">
        <authorList>
            <person name="de Groot N.N."/>
        </authorList>
    </citation>
    <scope>NUCLEOTIDE SEQUENCE [LARGE SCALE GENOMIC DNA]</scope>
    <source>
        <strain>GEY</strain>
        <strain evidence="10">DSM 9560</strain>
    </source>
</reference>
<evidence type="ECO:0000256" key="5">
    <source>
        <dbReference type="ARBA" id="ARBA00023295"/>
    </source>
</evidence>
<dbReference type="InterPro" id="IPR002772">
    <property type="entry name" value="Glyco_hydro_3_C"/>
</dbReference>
<keyword evidence="5 6" id="KW-0326">Glycosidase</keyword>
<dbReference type="Pfam" id="PF00933">
    <property type="entry name" value="Glyco_hydro_3"/>
    <property type="match status" value="1"/>
</dbReference>
<dbReference type="InterPro" id="IPR050226">
    <property type="entry name" value="NagZ_Beta-hexosaminidase"/>
</dbReference>
<dbReference type="PANTHER" id="PTHR30480:SF13">
    <property type="entry name" value="BETA-HEXOSAMINIDASE"/>
    <property type="match status" value="1"/>
</dbReference>
<dbReference type="Proteomes" id="UP000199513">
    <property type="component" value="Unassembled WGS sequence"/>
</dbReference>
<dbReference type="STRING" id="1003.SAMN04488541_103748"/>
<dbReference type="RefSeq" id="WP_091548799.1">
    <property type="nucleotide sequence ID" value="NZ_FONY01000037.1"/>
</dbReference>
<dbReference type="Pfam" id="PF01915">
    <property type="entry name" value="Glyco_hydro_3_C"/>
    <property type="match status" value="1"/>
</dbReference>
<name>A0A1I2IXR7_9BACT</name>
<evidence type="ECO:0000256" key="3">
    <source>
        <dbReference type="ARBA" id="ARBA00012663"/>
    </source>
</evidence>
<comment type="similarity">
    <text evidence="2 6">Belongs to the glycosyl hydrolase 3 family.</text>
</comment>
<feature type="domain" description="Glycoside hydrolase family 3 C-terminal" evidence="8">
    <location>
        <begin position="408"/>
        <end position="566"/>
    </location>
</feature>
<dbReference type="OrthoDB" id="9805821at2"/>
<protein>
    <recommendedName>
        <fullName evidence="3">beta-N-acetylhexosaminidase</fullName>
        <ecNumber evidence="3">3.2.1.52</ecNumber>
    </recommendedName>
</protein>
<organism evidence="9 10">
    <name type="scientific">Thermoflexibacter ruber</name>
    <dbReference type="NCBI Taxonomy" id="1003"/>
    <lineage>
        <taxon>Bacteria</taxon>
        <taxon>Pseudomonadati</taxon>
        <taxon>Bacteroidota</taxon>
        <taxon>Cytophagia</taxon>
        <taxon>Cytophagales</taxon>
        <taxon>Thermoflexibacteraceae</taxon>
        <taxon>Thermoflexibacter</taxon>
    </lineage>
</organism>
<comment type="catalytic activity">
    <reaction evidence="1">
        <text>Hydrolysis of terminal non-reducing N-acetyl-D-hexosamine residues in N-acetyl-beta-D-hexosaminides.</text>
        <dbReference type="EC" id="3.2.1.52"/>
    </reaction>
</comment>
<evidence type="ECO:0000313" key="9">
    <source>
        <dbReference type="EMBL" id="SFF46393.1"/>
    </source>
</evidence>
<evidence type="ECO:0000256" key="4">
    <source>
        <dbReference type="ARBA" id="ARBA00022801"/>
    </source>
</evidence>
<evidence type="ECO:0000259" key="7">
    <source>
        <dbReference type="Pfam" id="PF00933"/>
    </source>
</evidence>
<dbReference type="PROSITE" id="PS00775">
    <property type="entry name" value="GLYCOSYL_HYDROL_F3"/>
    <property type="match status" value="1"/>
</dbReference>
<dbReference type="InterPro" id="IPR001764">
    <property type="entry name" value="Glyco_hydro_3_N"/>
</dbReference>
<dbReference type="InterPro" id="IPR036881">
    <property type="entry name" value="Glyco_hydro_3_C_sf"/>
</dbReference>
<dbReference type="PRINTS" id="PR00133">
    <property type="entry name" value="GLHYDRLASE3"/>
</dbReference>
<evidence type="ECO:0000313" key="10">
    <source>
        <dbReference type="Proteomes" id="UP000199513"/>
    </source>
</evidence>
<dbReference type="EMBL" id="FONY01000037">
    <property type="protein sequence ID" value="SFF46393.1"/>
    <property type="molecule type" value="Genomic_DNA"/>
</dbReference>
<keyword evidence="10" id="KW-1185">Reference proteome</keyword>
<dbReference type="PANTHER" id="PTHR30480">
    <property type="entry name" value="BETA-HEXOSAMINIDASE-RELATED"/>
    <property type="match status" value="1"/>
</dbReference>
<dbReference type="Gene3D" id="3.40.50.1700">
    <property type="entry name" value="Glycoside hydrolase family 3 C-terminal domain"/>
    <property type="match status" value="1"/>
</dbReference>
<dbReference type="Gene3D" id="3.20.20.300">
    <property type="entry name" value="Glycoside hydrolase, family 3, N-terminal domain"/>
    <property type="match status" value="1"/>
</dbReference>
<gene>
    <name evidence="9" type="ORF">SAMN04488541_103748</name>
</gene>
<dbReference type="GO" id="GO:0005975">
    <property type="term" value="P:carbohydrate metabolic process"/>
    <property type="evidence" value="ECO:0007669"/>
    <property type="project" value="InterPro"/>
</dbReference>
<sequence length="578" mass="64274">MKKRNLFLFIPLTFTLLGLTSVETKDEKTNVTAYLNRIKKEIWVDSVFNTFSEEDKIAQLFFAAAYSNRSKAEEDAVSNLIKKHHIGGLVFFQGSPTKQAELTNRYQTESNVPLMIAMDAEWGLGMRLDSTISFPYQMALGATAEDNLIYEMGAEIAQQFKRIGMHINFAPVADVNNNANNPVINYRSFGEDKVKVVQKAYAYMKGMQDNGLITSAKHFPGHGDTDVDSHYGLPVIKHSRERLEDIELYPFKELINKGLNGIMVAHMNIPALDNTPNLPTTLSQPVITNLLRNDLGFKGLIFTDAMNMKGVTAYHPAGEAEVKALLAGNDIMELSENIPKAIEAIKSAVKQGVIQQESINEKCKKVLTAKYDLGLAKWEKINLNNLTQDLNNEKAKTLNRQLSAATLTLLKNEANLLPLKNIEKQEIAVISIGSGSNTSLQNKANELAKIESFSLPITANSQSIQKVKSKLRKFDVVIVGLHDTQKRPNNKVEYSADLQSFIGELAQNPKSVIVVLKNPYTLARFKNIEKTKQLIMMYYDCENAQEAAINFIFGKGFATGKMPVSVGNFKAGEGIEVK</sequence>
<evidence type="ECO:0000256" key="1">
    <source>
        <dbReference type="ARBA" id="ARBA00001231"/>
    </source>
</evidence>
<accession>A0A1I2IXR7</accession>
<dbReference type="SUPFAM" id="SSF51445">
    <property type="entry name" value="(Trans)glycosidases"/>
    <property type="match status" value="1"/>
</dbReference>
<feature type="domain" description="Glycoside hydrolase family 3 N-terminal" evidence="7">
    <location>
        <begin position="54"/>
        <end position="368"/>
    </location>
</feature>
<evidence type="ECO:0000256" key="6">
    <source>
        <dbReference type="RuleBase" id="RU361161"/>
    </source>
</evidence>
<evidence type="ECO:0000259" key="8">
    <source>
        <dbReference type="Pfam" id="PF01915"/>
    </source>
</evidence>
<dbReference type="SUPFAM" id="SSF52279">
    <property type="entry name" value="Beta-D-glucan exohydrolase, C-terminal domain"/>
    <property type="match status" value="1"/>
</dbReference>
<keyword evidence="4 6" id="KW-0378">Hydrolase</keyword>
<evidence type="ECO:0000256" key="2">
    <source>
        <dbReference type="ARBA" id="ARBA00005336"/>
    </source>
</evidence>
<dbReference type="AlphaFoldDB" id="A0A1I2IXR7"/>
<dbReference type="InterPro" id="IPR017853">
    <property type="entry name" value="GH"/>
</dbReference>
<dbReference type="EC" id="3.2.1.52" evidence="3"/>